<evidence type="ECO:0000256" key="1">
    <source>
        <dbReference type="SAM" id="MobiDB-lite"/>
    </source>
</evidence>
<feature type="transmembrane region" description="Helical" evidence="2">
    <location>
        <begin position="274"/>
        <end position="296"/>
    </location>
</feature>
<accession>A5BGP1</accession>
<dbReference type="OrthoDB" id="1104789at2759"/>
<dbReference type="Pfam" id="PF05553">
    <property type="entry name" value="DUF761"/>
    <property type="match status" value="1"/>
</dbReference>
<dbReference type="PANTHER" id="PTHR33450:SF4">
    <property type="entry name" value="OS04G0665666 PROTEIN"/>
    <property type="match status" value="1"/>
</dbReference>
<feature type="region of interest" description="Disordered" evidence="1">
    <location>
        <begin position="316"/>
        <end position="338"/>
    </location>
</feature>
<evidence type="ECO:0000313" key="3">
    <source>
        <dbReference type="EMBL" id="CAN83225.1"/>
    </source>
</evidence>
<dbReference type="EMBL" id="AM458891">
    <property type="protein sequence ID" value="CAN83225.1"/>
    <property type="molecule type" value="Genomic_DNA"/>
</dbReference>
<sequence length="357" mass="40876">MVGPSHLKAPHSFHVFSMKSPSSTFQQSMKLKTLIHTLIFSHLCRIARALARAKSILIDVLKENHLMHMKKKKQKKIFGSIRLHYNWCSSHVMPVSTPVLDGFSTSHLYYDSTWNSIIPPECEDMAERQLSGYLHWLEEKKVHDNSTVEPDMNEIDKLADMFIANSHEKFRLEKQESYRRFQEMLARSMVRKVQSLSGLRFLLVLLSYFISMSSLSFWIMGLFGELYMMGFGDLCNSSLEIISASTLQLPVKILKSLEFDAGMQGMNPQRDGGAFLRLGSTAFLGSFMAPLSLLRFAEMACFMAEREGRADGVVHKNEGEEKSHSSATDHHLEGERKFMNDEIAERVEEWELIYMGT</sequence>
<dbReference type="ExpressionAtlas" id="A5BGP1">
    <property type="expression patterns" value="baseline and differential"/>
</dbReference>
<protein>
    <submittedName>
        <fullName evidence="3">Uncharacterized protein</fullName>
    </submittedName>
</protein>
<dbReference type="InterPro" id="IPR008480">
    <property type="entry name" value="DUF761_pln"/>
</dbReference>
<feature type="transmembrane region" description="Helical" evidence="2">
    <location>
        <begin position="201"/>
        <end position="223"/>
    </location>
</feature>
<dbReference type="AlphaFoldDB" id="A5BGP1"/>
<name>A5BGP1_VITVI</name>
<proteinExistence type="predicted"/>
<keyword evidence="2" id="KW-1133">Transmembrane helix</keyword>
<evidence type="ECO:0000256" key="2">
    <source>
        <dbReference type="SAM" id="Phobius"/>
    </source>
</evidence>
<gene>
    <name evidence="3" type="ORF">VITISV_031369</name>
</gene>
<keyword evidence="2" id="KW-0812">Transmembrane</keyword>
<organism evidence="3">
    <name type="scientific">Vitis vinifera</name>
    <name type="common">Grape</name>
    <dbReference type="NCBI Taxonomy" id="29760"/>
    <lineage>
        <taxon>Eukaryota</taxon>
        <taxon>Viridiplantae</taxon>
        <taxon>Streptophyta</taxon>
        <taxon>Embryophyta</taxon>
        <taxon>Tracheophyta</taxon>
        <taxon>Spermatophyta</taxon>
        <taxon>Magnoliopsida</taxon>
        <taxon>eudicotyledons</taxon>
        <taxon>Gunneridae</taxon>
        <taxon>Pentapetalae</taxon>
        <taxon>rosids</taxon>
        <taxon>Vitales</taxon>
        <taxon>Vitaceae</taxon>
        <taxon>Viteae</taxon>
        <taxon>Vitis</taxon>
    </lineage>
</organism>
<dbReference type="PANTHER" id="PTHR33450">
    <property type="entry name" value="EMB|CAB67623.1-RELATED"/>
    <property type="match status" value="1"/>
</dbReference>
<reference evidence="3" key="1">
    <citation type="journal article" date="2007" name="PLoS ONE">
        <title>The first genome sequence of an elite grapevine cultivar (Pinot noir Vitis vinifera L.): coping with a highly heterozygous genome.</title>
        <authorList>
            <person name="Velasco R."/>
            <person name="Zharkikh A."/>
            <person name="Troggio M."/>
            <person name="Cartwright D.A."/>
            <person name="Cestaro A."/>
            <person name="Pruss D."/>
            <person name="Pindo M."/>
            <person name="FitzGerald L.M."/>
            <person name="Vezzulli S."/>
            <person name="Reid J."/>
            <person name="Malacarne G."/>
            <person name="Iliev D."/>
            <person name="Coppola G."/>
            <person name="Wardell B."/>
            <person name="Micheletti D."/>
            <person name="Macalma T."/>
            <person name="Facci M."/>
            <person name="Mitchell J.T."/>
            <person name="Perazzolli M."/>
            <person name="Eldredge G."/>
            <person name="Gatto P."/>
            <person name="Oyzerski R."/>
            <person name="Moretto M."/>
            <person name="Gutin N."/>
            <person name="Stefanini M."/>
            <person name="Chen Y."/>
            <person name="Segala C."/>
            <person name="Davenport C."/>
            <person name="Dematte L."/>
            <person name="Mraz A."/>
            <person name="Battilana J."/>
            <person name="Stormo K."/>
            <person name="Costa F."/>
            <person name="Tao Q."/>
            <person name="Si-Ammour A."/>
            <person name="Harkins T."/>
            <person name="Lackey A."/>
            <person name="Perbost C."/>
            <person name="Taillon B."/>
            <person name="Stella A."/>
            <person name="Solovyev V."/>
            <person name="Fawcett J.A."/>
            <person name="Sterck L."/>
            <person name="Vandepoele K."/>
            <person name="Grando S.M."/>
            <person name="Toppo S."/>
            <person name="Moser C."/>
            <person name="Lanchbury J."/>
            <person name="Bogden R."/>
            <person name="Skolnick M."/>
            <person name="Sgaramella V."/>
            <person name="Bhatnagar S.K."/>
            <person name="Fontana P."/>
            <person name="Gutin A."/>
            <person name="Van de Peer Y."/>
            <person name="Salamini F."/>
            <person name="Viola R."/>
        </authorList>
    </citation>
    <scope>NUCLEOTIDE SEQUENCE</scope>
</reference>
<keyword evidence="2" id="KW-0472">Membrane</keyword>